<protein>
    <recommendedName>
        <fullName evidence="1">AB hydrolase-1 domain-containing protein</fullName>
    </recommendedName>
</protein>
<organism evidence="2 3">
    <name type="scientific">Apatococcus lobatus</name>
    <dbReference type="NCBI Taxonomy" id="904363"/>
    <lineage>
        <taxon>Eukaryota</taxon>
        <taxon>Viridiplantae</taxon>
        <taxon>Chlorophyta</taxon>
        <taxon>core chlorophytes</taxon>
        <taxon>Trebouxiophyceae</taxon>
        <taxon>Chlorellales</taxon>
        <taxon>Chlorellaceae</taxon>
        <taxon>Apatococcus</taxon>
    </lineage>
</organism>
<dbReference type="PANTHER" id="PTHR42886:SF42">
    <property type="entry name" value="ALPHA_BETA-HYDROLASES SUPERFAMILY PROTEIN"/>
    <property type="match status" value="1"/>
</dbReference>
<evidence type="ECO:0000259" key="1">
    <source>
        <dbReference type="Pfam" id="PF12697"/>
    </source>
</evidence>
<dbReference type="Proteomes" id="UP001438707">
    <property type="component" value="Unassembled WGS sequence"/>
</dbReference>
<gene>
    <name evidence="2" type="ORF">WJX74_006400</name>
</gene>
<evidence type="ECO:0000313" key="2">
    <source>
        <dbReference type="EMBL" id="KAK9821667.1"/>
    </source>
</evidence>
<dbReference type="AlphaFoldDB" id="A0AAW1QJN9"/>
<dbReference type="EMBL" id="JALJOS010000036">
    <property type="protein sequence ID" value="KAK9821667.1"/>
    <property type="molecule type" value="Genomic_DNA"/>
</dbReference>
<dbReference type="Gene3D" id="3.40.50.1820">
    <property type="entry name" value="alpha/beta hydrolase"/>
    <property type="match status" value="1"/>
</dbReference>
<dbReference type="InterPro" id="IPR000073">
    <property type="entry name" value="AB_hydrolase_1"/>
</dbReference>
<reference evidence="2 3" key="1">
    <citation type="journal article" date="2024" name="Nat. Commun.">
        <title>Phylogenomics reveals the evolutionary origins of lichenization in chlorophyte algae.</title>
        <authorList>
            <person name="Puginier C."/>
            <person name="Libourel C."/>
            <person name="Otte J."/>
            <person name="Skaloud P."/>
            <person name="Haon M."/>
            <person name="Grisel S."/>
            <person name="Petersen M."/>
            <person name="Berrin J.G."/>
            <person name="Delaux P.M."/>
            <person name="Dal Grande F."/>
            <person name="Keller J."/>
        </authorList>
    </citation>
    <scope>NUCLEOTIDE SEQUENCE [LARGE SCALE GENOMIC DNA]</scope>
    <source>
        <strain evidence="2 3">SAG 2145</strain>
    </source>
</reference>
<dbReference type="Pfam" id="PF12697">
    <property type="entry name" value="Abhydrolase_6"/>
    <property type="match status" value="1"/>
</dbReference>
<dbReference type="PANTHER" id="PTHR42886">
    <property type="entry name" value="RE40534P-RELATED"/>
    <property type="match status" value="1"/>
</dbReference>
<feature type="domain" description="AB hydrolase-1" evidence="1">
    <location>
        <begin position="93"/>
        <end position="329"/>
    </location>
</feature>
<evidence type="ECO:0000313" key="3">
    <source>
        <dbReference type="Proteomes" id="UP001438707"/>
    </source>
</evidence>
<dbReference type="SUPFAM" id="SSF53474">
    <property type="entry name" value="alpha/beta-Hydrolases"/>
    <property type="match status" value="1"/>
</dbReference>
<proteinExistence type="predicted"/>
<dbReference type="GO" id="GO:0006654">
    <property type="term" value="P:phosphatidic acid biosynthetic process"/>
    <property type="evidence" value="ECO:0007669"/>
    <property type="project" value="TreeGrafter"/>
</dbReference>
<keyword evidence="3" id="KW-1185">Reference proteome</keyword>
<dbReference type="GO" id="GO:0042171">
    <property type="term" value="F:lysophosphatidic acid acyltransferase activity"/>
    <property type="evidence" value="ECO:0007669"/>
    <property type="project" value="TreeGrafter"/>
</dbReference>
<dbReference type="InterPro" id="IPR029058">
    <property type="entry name" value="AB_hydrolase_fold"/>
</dbReference>
<sequence length="367" mass="40242">MPSFHQATIPPCELHAASLGCRAQSCKPTTARPHDGWHSRPGVVVLSVKASATAYEATSATSTQSWRHELPCGLHLEMLRRSPRLPATTRGVLLFVHGARHGAWCWEEHFLGFFAEHGWDAFAMSLRSHGGSDMDDHPGCMTECLEDLQHVIKSLPQPPVLVAHSMSGLILQQYLIEVANGRSMAHVTGVALLCSAGMLKAAPDMQYFQAQSSLWHLLKVVWWMLSKSLSNIALNRQMLFSSDIPLDMLRRYQRRLENAPNLLAFTQGDVAEGVKMAEGLARPISCGVPVFAISAGNDGIIMPHQVEDGAAMFGAHAHRIPGLAHDLMLCERWESAAVCLEDWLETIPGSTSLQQQPLQQAGPKKTV</sequence>
<name>A0AAW1QJN9_9CHLO</name>
<dbReference type="GO" id="GO:0052689">
    <property type="term" value="F:carboxylic ester hydrolase activity"/>
    <property type="evidence" value="ECO:0007669"/>
    <property type="project" value="TreeGrafter"/>
</dbReference>
<accession>A0AAW1QJN9</accession>
<comment type="caution">
    <text evidence="2">The sequence shown here is derived from an EMBL/GenBank/DDBJ whole genome shotgun (WGS) entry which is preliminary data.</text>
</comment>
<dbReference type="GO" id="GO:0055088">
    <property type="term" value="P:lipid homeostasis"/>
    <property type="evidence" value="ECO:0007669"/>
    <property type="project" value="TreeGrafter"/>
</dbReference>